<dbReference type="InterPro" id="IPR008181">
    <property type="entry name" value="dUTPase"/>
</dbReference>
<evidence type="ECO:0000313" key="7">
    <source>
        <dbReference type="Ensembl" id="ENSCAFP00030030038.1"/>
    </source>
</evidence>
<keyword evidence="4" id="KW-0546">Nucleotide metabolism</keyword>
<dbReference type="PANTHER" id="PTHR11241:SF0">
    <property type="entry name" value="DEOXYURIDINE 5'-TRIPHOSPHATE NUCLEOTIDOHYDROLASE"/>
    <property type="match status" value="1"/>
</dbReference>
<dbReference type="InterPro" id="IPR029054">
    <property type="entry name" value="dUTPase-like"/>
</dbReference>
<comment type="similarity">
    <text evidence="2">Belongs to the dUTPase family.</text>
</comment>
<dbReference type="GO" id="GO:0004170">
    <property type="term" value="F:dUTP diphosphatase activity"/>
    <property type="evidence" value="ECO:0007669"/>
    <property type="project" value="UniProtKB-EC"/>
</dbReference>
<reference evidence="7" key="1">
    <citation type="submission" date="2019-03" db="EMBL/GenBank/DDBJ databases">
        <authorList>
            <person name="Warren W.C."/>
            <person name="Johnson G.S."/>
        </authorList>
    </citation>
    <scope>NUCLEOTIDE SEQUENCE [LARGE SCALE GENOMIC DNA]</scope>
    <source>
        <strain evidence="7">Basenji</strain>
    </source>
</reference>
<evidence type="ECO:0000256" key="5">
    <source>
        <dbReference type="SAM" id="Phobius"/>
    </source>
</evidence>
<accession>A0A8C0P5L0</accession>
<reference evidence="7" key="2">
    <citation type="submission" date="2025-08" db="UniProtKB">
        <authorList>
            <consortium name="Ensembl"/>
        </authorList>
    </citation>
    <scope>IDENTIFICATION</scope>
</reference>
<evidence type="ECO:0000313" key="8">
    <source>
        <dbReference type="Proteomes" id="UP000694429"/>
    </source>
</evidence>
<sequence>MHENIDMHSAKNLDLSNFLYTLVLIRWVRLMVNWLTLFSHGFLFITDCFICLQILGKYKRCISFVLFNFGKEKFEVNKGDRIAQLICERIFYPEIEEVQVLDDTERGSGGFGSTGKN</sequence>
<dbReference type="AlphaFoldDB" id="A0A8C0P5L0"/>
<dbReference type="Pfam" id="PF00692">
    <property type="entry name" value="dUTPase"/>
    <property type="match status" value="1"/>
</dbReference>
<dbReference type="GO" id="GO:0006226">
    <property type="term" value="P:dUMP biosynthetic process"/>
    <property type="evidence" value="ECO:0007669"/>
    <property type="project" value="InterPro"/>
</dbReference>
<dbReference type="Gene3D" id="2.70.40.10">
    <property type="match status" value="1"/>
</dbReference>
<dbReference type="GO" id="GO:0000287">
    <property type="term" value="F:magnesium ion binding"/>
    <property type="evidence" value="ECO:0007669"/>
    <property type="project" value="InterPro"/>
</dbReference>
<feature type="domain" description="dUTPase-like" evidence="6">
    <location>
        <begin position="60"/>
        <end position="115"/>
    </location>
</feature>
<evidence type="ECO:0000256" key="2">
    <source>
        <dbReference type="ARBA" id="ARBA00006581"/>
    </source>
</evidence>
<protein>
    <recommendedName>
        <fullName evidence="3">dUTP diphosphatase</fullName>
        <ecNumber evidence="3">3.6.1.23</ecNumber>
    </recommendedName>
</protein>
<evidence type="ECO:0000259" key="6">
    <source>
        <dbReference type="Pfam" id="PF00692"/>
    </source>
</evidence>
<name>A0A8C0P5L0_CANLF</name>
<evidence type="ECO:0000256" key="4">
    <source>
        <dbReference type="ARBA" id="ARBA00023080"/>
    </source>
</evidence>
<dbReference type="Ensembl" id="ENSCAFT00030034447.1">
    <property type="protein sequence ID" value="ENSCAFP00030030038.1"/>
    <property type="gene ID" value="ENSCAFG00030018736.1"/>
</dbReference>
<keyword evidence="5" id="KW-0812">Transmembrane</keyword>
<keyword evidence="5" id="KW-1133">Transmembrane helix</keyword>
<dbReference type="Proteomes" id="UP000694429">
    <property type="component" value="Chromosome 25"/>
</dbReference>
<comment type="pathway">
    <text evidence="1">Pyrimidine metabolism; dUMP biosynthesis; dUMP from dCTP (dUTP route): step 2/2.</text>
</comment>
<proteinExistence type="inferred from homology"/>
<evidence type="ECO:0000256" key="1">
    <source>
        <dbReference type="ARBA" id="ARBA00005142"/>
    </source>
</evidence>
<dbReference type="EC" id="3.6.1.23" evidence="3"/>
<keyword evidence="5" id="KW-0472">Membrane</keyword>
<evidence type="ECO:0000256" key="3">
    <source>
        <dbReference type="ARBA" id="ARBA00012379"/>
    </source>
</evidence>
<dbReference type="GO" id="GO:0046081">
    <property type="term" value="P:dUTP catabolic process"/>
    <property type="evidence" value="ECO:0007669"/>
    <property type="project" value="InterPro"/>
</dbReference>
<dbReference type="InterPro" id="IPR036157">
    <property type="entry name" value="dUTPase-like_sf"/>
</dbReference>
<feature type="transmembrane region" description="Helical" evidence="5">
    <location>
        <begin position="34"/>
        <end position="55"/>
    </location>
</feature>
<dbReference type="PANTHER" id="PTHR11241">
    <property type="entry name" value="DEOXYURIDINE 5'-TRIPHOSPHATE NUCLEOTIDOHYDROLASE"/>
    <property type="match status" value="1"/>
</dbReference>
<dbReference type="SUPFAM" id="SSF51283">
    <property type="entry name" value="dUTPase-like"/>
    <property type="match status" value="1"/>
</dbReference>
<organism evidence="7 8">
    <name type="scientific">Canis lupus familiaris</name>
    <name type="common">Dog</name>
    <name type="synonym">Canis familiaris</name>
    <dbReference type="NCBI Taxonomy" id="9615"/>
    <lineage>
        <taxon>Eukaryota</taxon>
        <taxon>Metazoa</taxon>
        <taxon>Chordata</taxon>
        <taxon>Craniata</taxon>
        <taxon>Vertebrata</taxon>
        <taxon>Euteleostomi</taxon>
        <taxon>Mammalia</taxon>
        <taxon>Eutheria</taxon>
        <taxon>Laurasiatheria</taxon>
        <taxon>Carnivora</taxon>
        <taxon>Caniformia</taxon>
        <taxon>Canidae</taxon>
        <taxon>Canis</taxon>
    </lineage>
</organism>